<feature type="compositionally biased region" description="Low complexity" evidence="1">
    <location>
        <begin position="42"/>
        <end position="55"/>
    </location>
</feature>
<organism evidence="2">
    <name type="scientific">uncultured Solirubrobacteraceae bacterium</name>
    <dbReference type="NCBI Taxonomy" id="1162706"/>
    <lineage>
        <taxon>Bacteria</taxon>
        <taxon>Bacillati</taxon>
        <taxon>Actinomycetota</taxon>
        <taxon>Thermoleophilia</taxon>
        <taxon>Solirubrobacterales</taxon>
        <taxon>Solirubrobacteraceae</taxon>
        <taxon>environmental samples</taxon>
    </lineage>
</organism>
<gene>
    <name evidence="2" type="ORF">AVDCRST_MAG38-317</name>
</gene>
<dbReference type="EMBL" id="CADCVJ010000017">
    <property type="protein sequence ID" value="CAA9462826.1"/>
    <property type="molecule type" value="Genomic_DNA"/>
</dbReference>
<feature type="region of interest" description="Disordered" evidence="1">
    <location>
        <begin position="1"/>
        <end position="85"/>
    </location>
</feature>
<name>A0A6J4RBB3_9ACTN</name>
<feature type="compositionally biased region" description="Basic and acidic residues" evidence="1">
    <location>
        <begin position="1"/>
        <end position="10"/>
    </location>
</feature>
<accession>A0A6J4RBB3</accession>
<evidence type="ECO:0000256" key="1">
    <source>
        <dbReference type="SAM" id="MobiDB-lite"/>
    </source>
</evidence>
<dbReference type="AlphaFoldDB" id="A0A6J4RBB3"/>
<feature type="compositionally biased region" description="Low complexity" evidence="1">
    <location>
        <begin position="25"/>
        <end position="34"/>
    </location>
</feature>
<feature type="non-terminal residue" evidence="2">
    <location>
        <position position="110"/>
    </location>
</feature>
<sequence>GSSSDHDRRVQRGGRAATPADRRSAGGWRAPGRRPGARDGPRPAAGVQAPARAQGSGSGGGARSRAAAAVPPQRSRPQADPRLGQGLRAALVGPLRAAGRCPGRPQEGAV</sequence>
<protein>
    <submittedName>
        <fullName evidence="2">Transcriptional regulator, ArsR family</fullName>
    </submittedName>
</protein>
<feature type="non-terminal residue" evidence="2">
    <location>
        <position position="1"/>
    </location>
</feature>
<feature type="compositionally biased region" description="Low complexity" evidence="1">
    <location>
        <begin position="63"/>
        <end position="78"/>
    </location>
</feature>
<proteinExistence type="predicted"/>
<reference evidence="2" key="1">
    <citation type="submission" date="2020-02" db="EMBL/GenBank/DDBJ databases">
        <authorList>
            <person name="Meier V. D."/>
        </authorList>
    </citation>
    <scope>NUCLEOTIDE SEQUENCE</scope>
    <source>
        <strain evidence="2">AVDCRST_MAG38</strain>
    </source>
</reference>
<evidence type="ECO:0000313" key="2">
    <source>
        <dbReference type="EMBL" id="CAA9462826.1"/>
    </source>
</evidence>